<evidence type="ECO:0000256" key="1">
    <source>
        <dbReference type="SAM" id="MobiDB-lite"/>
    </source>
</evidence>
<evidence type="ECO:0000313" key="2">
    <source>
        <dbReference type="EMBL" id="KAA1096529.1"/>
    </source>
</evidence>
<feature type="region of interest" description="Disordered" evidence="1">
    <location>
        <begin position="216"/>
        <end position="236"/>
    </location>
</feature>
<feature type="region of interest" description="Disordered" evidence="1">
    <location>
        <begin position="169"/>
        <end position="195"/>
    </location>
</feature>
<dbReference type="Gene3D" id="6.10.140.1020">
    <property type="match status" value="1"/>
</dbReference>
<evidence type="ECO:0000313" key="3">
    <source>
        <dbReference type="EMBL" id="KAA1131908.1"/>
    </source>
</evidence>
<evidence type="ECO:0000313" key="5">
    <source>
        <dbReference type="Proteomes" id="UP000325313"/>
    </source>
</evidence>
<gene>
    <name evidence="2" type="ORF">PGT21_019317</name>
    <name evidence="3" type="ORF">PGTUg99_033358</name>
</gene>
<dbReference type="AlphaFoldDB" id="A0A5B0P9E0"/>
<reference evidence="4 5" key="1">
    <citation type="submission" date="2019-05" db="EMBL/GenBank/DDBJ databases">
        <title>Emergence of the Ug99 lineage of the wheat stem rust pathogen through somatic hybridization.</title>
        <authorList>
            <person name="Li F."/>
            <person name="Upadhyaya N.M."/>
            <person name="Sperschneider J."/>
            <person name="Matny O."/>
            <person name="Nguyen-Phuc H."/>
            <person name="Mago R."/>
            <person name="Raley C."/>
            <person name="Miller M.E."/>
            <person name="Silverstein K.A.T."/>
            <person name="Henningsen E."/>
            <person name="Hirsch C.D."/>
            <person name="Visser B."/>
            <person name="Pretorius Z.A."/>
            <person name="Steffenson B.J."/>
            <person name="Schwessinger B."/>
            <person name="Dodds P.N."/>
            <person name="Figueroa M."/>
        </authorList>
    </citation>
    <scope>NUCLEOTIDE SEQUENCE [LARGE SCALE GENOMIC DNA]</scope>
    <source>
        <strain evidence="2">21-0</strain>
        <strain evidence="3 5">Ug99</strain>
    </source>
</reference>
<sequence length="278" mass="31174">MFQNNHVPRKRSASDELITASGSGSERSTPSADLSATKDGTVRKRTRVETESNEETCKPNERASFGKPFRNPMMVGSRNRIRTQQQNQVLIIKQLESELVRLHDGQRILSDGMIEKVEKATEKWMDSGREAADYLWELVGKNQSSEPKFNQIDSRTSWGYDNKYDAGRTNPKSVFVEDQEGDRVEGSNWDSNLNPPEELPTAQEILGESTATRHYNVDGLADPSKSPNPLQPPSKFEIDDSVVTASKPSKDVGWMMEQMGLDASLFGWNSDEGTWTLS</sequence>
<evidence type="ECO:0000313" key="4">
    <source>
        <dbReference type="Proteomes" id="UP000324748"/>
    </source>
</evidence>
<keyword evidence="4" id="KW-1185">Reference proteome</keyword>
<feature type="compositionally biased region" description="Polar residues" evidence="1">
    <location>
        <begin position="20"/>
        <end position="34"/>
    </location>
</feature>
<dbReference type="OrthoDB" id="2499204at2759"/>
<comment type="caution">
    <text evidence="2">The sequence shown here is derived from an EMBL/GenBank/DDBJ whole genome shotgun (WGS) entry which is preliminary data.</text>
</comment>
<dbReference type="Proteomes" id="UP000325313">
    <property type="component" value="Unassembled WGS sequence"/>
</dbReference>
<feature type="compositionally biased region" description="Basic and acidic residues" evidence="1">
    <location>
        <begin position="47"/>
        <end position="61"/>
    </location>
</feature>
<dbReference type="Proteomes" id="UP000324748">
    <property type="component" value="Unassembled WGS sequence"/>
</dbReference>
<organism evidence="2 4">
    <name type="scientific">Puccinia graminis f. sp. tritici</name>
    <dbReference type="NCBI Taxonomy" id="56615"/>
    <lineage>
        <taxon>Eukaryota</taxon>
        <taxon>Fungi</taxon>
        <taxon>Dikarya</taxon>
        <taxon>Basidiomycota</taxon>
        <taxon>Pucciniomycotina</taxon>
        <taxon>Pucciniomycetes</taxon>
        <taxon>Pucciniales</taxon>
        <taxon>Pucciniaceae</taxon>
        <taxon>Puccinia</taxon>
    </lineage>
</organism>
<dbReference type="EMBL" id="VDEP01000102">
    <property type="protein sequence ID" value="KAA1131908.1"/>
    <property type="molecule type" value="Genomic_DNA"/>
</dbReference>
<name>A0A5B0P9E0_PUCGR</name>
<dbReference type="EMBL" id="VSWC01000067">
    <property type="protein sequence ID" value="KAA1096529.1"/>
    <property type="molecule type" value="Genomic_DNA"/>
</dbReference>
<protein>
    <submittedName>
        <fullName evidence="2">Uncharacterized protein</fullName>
    </submittedName>
</protein>
<proteinExistence type="predicted"/>
<accession>A0A5B0P9E0</accession>
<feature type="region of interest" description="Disordered" evidence="1">
    <location>
        <begin position="1"/>
        <end position="72"/>
    </location>
</feature>